<dbReference type="PANTHER" id="PTHR42847:SF4">
    <property type="entry name" value="ALKANESULFONATE MONOOXYGENASE-RELATED"/>
    <property type="match status" value="1"/>
</dbReference>
<feature type="domain" description="Luciferase-like" evidence="6">
    <location>
        <begin position="69"/>
        <end position="298"/>
    </location>
</feature>
<dbReference type="SUPFAM" id="SSF51679">
    <property type="entry name" value="Bacterial luciferase-like"/>
    <property type="match status" value="1"/>
</dbReference>
<evidence type="ECO:0000256" key="2">
    <source>
        <dbReference type="ARBA" id="ARBA00022643"/>
    </source>
</evidence>
<dbReference type="RefSeq" id="WP_405451841.1">
    <property type="nucleotide sequence ID" value="NZ_CP108164.1"/>
</dbReference>
<dbReference type="InterPro" id="IPR050172">
    <property type="entry name" value="SsuD_RutA_monooxygenase"/>
</dbReference>
<dbReference type="PANTHER" id="PTHR42847">
    <property type="entry name" value="ALKANESULFONATE MONOOXYGENASE"/>
    <property type="match status" value="1"/>
</dbReference>
<dbReference type="EMBL" id="CP108164">
    <property type="protein sequence ID" value="WTQ84356.1"/>
    <property type="molecule type" value="Genomic_DNA"/>
</dbReference>
<evidence type="ECO:0000313" key="7">
    <source>
        <dbReference type="EMBL" id="WTQ84356.1"/>
    </source>
</evidence>
<keyword evidence="1" id="KW-0285">Flavoprotein</keyword>
<dbReference type="Pfam" id="PF00296">
    <property type="entry name" value="Bac_luciferase"/>
    <property type="match status" value="1"/>
</dbReference>
<dbReference type="GeneID" id="97284839"/>
<proteinExistence type="predicted"/>
<evidence type="ECO:0000256" key="1">
    <source>
        <dbReference type="ARBA" id="ARBA00022630"/>
    </source>
</evidence>
<evidence type="ECO:0000256" key="5">
    <source>
        <dbReference type="SAM" id="MobiDB-lite"/>
    </source>
</evidence>
<evidence type="ECO:0000259" key="6">
    <source>
        <dbReference type="Pfam" id="PF00296"/>
    </source>
</evidence>
<accession>A0ABZ1L110</accession>
<keyword evidence="4" id="KW-0503">Monooxygenase</keyword>
<reference evidence="7 8" key="1">
    <citation type="submission" date="2022-10" db="EMBL/GenBank/DDBJ databases">
        <title>The complete genomes of actinobacterial strains from the NBC collection.</title>
        <authorList>
            <person name="Joergensen T.S."/>
            <person name="Alvarez Arevalo M."/>
            <person name="Sterndorff E.B."/>
            <person name="Faurdal D."/>
            <person name="Vuksanovic O."/>
            <person name="Mourched A.-S."/>
            <person name="Charusanti P."/>
            <person name="Shaw S."/>
            <person name="Blin K."/>
            <person name="Weber T."/>
        </authorList>
    </citation>
    <scope>NUCLEOTIDE SEQUENCE [LARGE SCALE GENOMIC DNA]</scope>
    <source>
        <strain evidence="7 8">NBC_00156</strain>
    </source>
</reference>
<feature type="compositionally biased region" description="Low complexity" evidence="5">
    <location>
        <begin position="43"/>
        <end position="57"/>
    </location>
</feature>
<organism evidence="7 8">
    <name type="scientific">Streptomyces achromogenes</name>
    <dbReference type="NCBI Taxonomy" id="67255"/>
    <lineage>
        <taxon>Bacteria</taxon>
        <taxon>Bacillati</taxon>
        <taxon>Actinomycetota</taxon>
        <taxon>Actinomycetes</taxon>
        <taxon>Kitasatosporales</taxon>
        <taxon>Streptomycetaceae</taxon>
        <taxon>Streptomyces</taxon>
    </lineage>
</organism>
<evidence type="ECO:0000256" key="3">
    <source>
        <dbReference type="ARBA" id="ARBA00023002"/>
    </source>
</evidence>
<dbReference type="InterPro" id="IPR011251">
    <property type="entry name" value="Luciferase-like_dom"/>
</dbReference>
<keyword evidence="2" id="KW-0288">FMN</keyword>
<dbReference type="Gene3D" id="3.20.20.30">
    <property type="entry name" value="Luciferase-like domain"/>
    <property type="match status" value="1"/>
</dbReference>
<keyword evidence="3" id="KW-0560">Oxidoreductase</keyword>
<gene>
    <name evidence="7" type="ORF">OG350_30405</name>
</gene>
<evidence type="ECO:0000313" key="8">
    <source>
        <dbReference type="Proteomes" id="UP001622557"/>
    </source>
</evidence>
<feature type="region of interest" description="Disordered" evidence="5">
    <location>
        <begin position="1"/>
        <end position="65"/>
    </location>
</feature>
<dbReference type="Proteomes" id="UP001622557">
    <property type="component" value="Chromosome"/>
</dbReference>
<protein>
    <submittedName>
        <fullName evidence="7">LLM class flavin-dependent oxidoreductase</fullName>
    </submittedName>
</protein>
<feature type="compositionally biased region" description="Basic and acidic residues" evidence="5">
    <location>
        <begin position="1"/>
        <end position="18"/>
    </location>
</feature>
<feature type="compositionally biased region" description="Pro residues" evidence="5">
    <location>
        <begin position="24"/>
        <end position="41"/>
    </location>
</feature>
<keyword evidence="8" id="KW-1185">Reference proteome</keyword>
<dbReference type="InterPro" id="IPR036661">
    <property type="entry name" value="Luciferase-like_sf"/>
</dbReference>
<sequence>MARRDTARVRRTASEHSLEAPLDTAPPEPRGPLGTPPPEPPHTAHGAAGQPAPGTPGQAPPTKPVRRFGVMLYPDQPFPVLAERLRLLEELGFDQVFLPDHSADLRDARRPWFDSWSVLATAGVVTGRIRIGTLVANQILRPPAQLAKQAIALDHLSGGRFELGVGAGIFPWDHFSVGQEPWSPKERAERFTDYVTIVDGVLRGGVFSHRGARLWVKDVVTVPGSAQRPRLPITVGGQSPTLIRVAAELADAWNTHGPPGASAAEVLAITAEQNQRLDRLAEAAGRDPAGIRRSYTVFGPWDPRAGRHTYEEIFERFLAAGVSEFVLDWPGEAHLEEFERVAREVIPPLRTG</sequence>
<evidence type="ECO:0000256" key="4">
    <source>
        <dbReference type="ARBA" id="ARBA00023033"/>
    </source>
</evidence>
<name>A0ABZ1L110_STRAH</name>